<keyword evidence="7" id="KW-1185">Reference proteome</keyword>
<dbReference type="InterPro" id="IPR011042">
    <property type="entry name" value="6-blade_b-propeller_TolB-like"/>
</dbReference>
<keyword evidence="1" id="KW-0378">Hydrolase</keyword>
<evidence type="ECO:0000259" key="5">
    <source>
        <dbReference type="PROSITE" id="PS50853"/>
    </source>
</evidence>
<evidence type="ECO:0000256" key="2">
    <source>
        <dbReference type="ARBA" id="ARBA00023326"/>
    </source>
</evidence>
<sequence length="834" mass="83802">MRSLPFLRRGLAALAAVVLVATLAPAAPGAVPASAAVSASTSAPTAASESSAVAADVSASAVIPAKFTDTLVADVPSPTALAFALDGRALVASRGGPIRIVENGVLLPTPAIDLRAKICANGERGVLGLAVDPDPTTRAVFVFYTARGSDAACPTNANGTKMPTGAPRNRVSRFVLGDDDRIDPASETILLDGIYSPAGYHNAGDLAVGKDGLLYVSIGDGGCDYRGGVGSTGGSGCGGKNDAARDRNILNGKIARITTSGGVPASNPFLGTGTASCRLAPAASGTVCREIFAQGLRNPFRMAFDPNATGTVFRINDVGQDAWEEIDAGIKGADYGWNTREGHCAQTGSPTNCGAAKPAAYTDPVFDYSHADGCASITGGAFVPNGVWPAAYTGAYLFGDYVCGKIRTLSPGGTATDLVSGLGTSSAVALAFGPSRGTQDLFYTTYANGGQLRRLAYTGTANRAPTAVLTASPASGSAPLAVTLKGAGSSDPDGGALAYLWSFGDGTASKTTTASSSTHTYARGDWTATLRVRDSAGALSAPVTQRISSGNRAPTVSITSPAAGATFTSGTTYRLRATATDPEDGTLPASSLSWTVQRRHAEHTHPFFGPVTGNDVPFTAPGPEDLAAAGNSDLLVTVTATDSKGLVQTSTRVFAPKKVSVTIATSPAGRTVLVNGTPFTGPATVVSWAGSPLQLEVPAQSTASGTPYVFSRWSDGGAAAHSITTPGAAVTYTATLRPAVLAGPPTAVTATASASGTAVLSWAPPSGGPTVTGYRVSRDGVDGSGAGPWAAVVASTKRSQTFTNLVPGRTYRLSVQAVTADGAGAVAGATVLAK</sequence>
<dbReference type="EMBL" id="PZPL01000001">
    <property type="protein sequence ID" value="PTL71954.1"/>
    <property type="molecule type" value="Genomic_DNA"/>
</dbReference>
<dbReference type="Pfam" id="PF00041">
    <property type="entry name" value="fn3"/>
    <property type="match status" value="1"/>
</dbReference>
<dbReference type="GO" id="GO:0016798">
    <property type="term" value="F:hydrolase activity, acting on glycosyl bonds"/>
    <property type="evidence" value="ECO:0007669"/>
    <property type="project" value="UniProtKB-KW"/>
</dbReference>
<evidence type="ECO:0000256" key="1">
    <source>
        <dbReference type="ARBA" id="ARBA00023295"/>
    </source>
</evidence>
<dbReference type="InterPro" id="IPR011041">
    <property type="entry name" value="Quinoprot_gluc/sorb_DH_b-prop"/>
</dbReference>
<dbReference type="PROSITE" id="PS50853">
    <property type="entry name" value="FN3"/>
    <property type="match status" value="1"/>
</dbReference>
<dbReference type="InterPro" id="IPR003961">
    <property type="entry name" value="FN3_dom"/>
</dbReference>
<dbReference type="SUPFAM" id="SSF50952">
    <property type="entry name" value="Soluble quinoprotein glucose dehydrogenase"/>
    <property type="match status" value="1"/>
</dbReference>
<dbReference type="Pfam" id="PF17957">
    <property type="entry name" value="Big_7"/>
    <property type="match status" value="1"/>
</dbReference>
<gene>
    <name evidence="6" type="ORF">C1I63_03275</name>
</gene>
<dbReference type="InterPro" id="IPR013783">
    <property type="entry name" value="Ig-like_fold"/>
</dbReference>
<dbReference type="GO" id="GO:0000272">
    <property type="term" value="P:polysaccharide catabolic process"/>
    <property type="evidence" value="ECO:0007669"/>
    <property type="project" value="UniProtKB-KW"/>
</dbReference>
<dbReference type="PROSITE" id="PS50093">
    <property type="entry name" value="PKD"/>
    <property type="match status" value="1"/>
</dbReference>
<dbReference type="SUPFAM" id="SSF49265">
    <property type="entry name" value="Fibronectin type III"/>
    <property type="match status" value="1"/>
</dbReference>
<dbReference type="SMART" id="SM00060">
    <property type="entry name" value="FN3"/>
    <property type="match status" value="1"/>
</dbReference>
<keyword evidence="2" id="KW-0119">Carbohydrate metabolism</keyword>
<dbReference type="Pfam" id="PF07995">
    <property type="entry name" value="GSDH"/>
    <property type="match status" value="1"/>
</dbReference>
<proteinExistence type="predicted"/>
<dbReference type="Gene3D" id="2.60.40.10">
    <property type="entry name" value="Immunoglobulins"/>
    <property type="match status" value="3"/>
</dbReference>
<dbReference type="InterPro" id="IPR036116">
    <property type="entry name" value="FN3_sf"/>
</dbReference>
<dbReference type="Pfam" id="PF18911">
    <property type="entry name" value="PKD_4"/>
    <property type="match status" value="1"/>
</dbReference>
<dbReference type="AlphaFoldDB" id="A0A2T4UR05"/>
<evidence type="ECO:0000256" key="3">
    <source>
        <dbReference type="SAM" id="SignalP"/>
    </source>
</evidence>
<organism evidence="6 7">
    <name type="scientific">Rathayibacter caricis DSM 15933</name>
    <dbReference type="NCBI Taxonomy" id="1328867"/>
    <lineage>
        <taxon>Bacteria</taxon>
        <taxon>Bacillati</taxon>
        <taxon>Actinomycetota</taxon>
        <taxon>Actinomycetes</taxon>
        <taxon>Micrococcales</taxon>
        <taxon>Microbacteriaceae</taxon>
        <taxon>Rathayibacter</taxon>
    </lineage>
</organism>
<reference evidence="6 7" key="1">
    <citation type="submission" date="2018-03" db="EMBL/GenBank/DDBJ databases">
        <title>Bacteriophage NCPPB3778 and a type I-E CRISPR drive the evolution of the US Biological Select Agent, Rathayibacter toxicus.</title>
        <authorList>
            <person name="Davis E.W.II."/>
            <person name="Tabima J.F."/>
            <person name="Weisberg A.J."/>
            <person name="Dantas Lopes L."/>
            <person name="Wiseman M.S."/>
            <person name="Wiseman M.S."/>
            <person name="Pupko T."/>
            <person name="Belcher M.S."/>
            <person name="Sechler A.J."/>
            <person name="Tancos M.A."/>
            <person name="Schroeder B.K."/>
            <person name="Murray T.D."/>
            <person name="Luster D.G."/>
            <person name="Schneider W.L."/>
            <person name="Rogers E."/>
            <person name="Andreote F.D."/>
            <person name="Grunwald N.J."/>
            <person name="Putnam M.L."/>
            <person name="Chang J.H."/>
        </authorList>
    </citation>
    <scope>NUCLEOTIDE SEQUENCE [LARGE SCALE GENOMIC DNA]</scope>
    <source>
        <strain evidence="6 7">DSM 15933</strain>
    </source>
</reference>
<comment type="caution">
    <text evidence="6">The sequence shown here is derived from an EMBL/GenBank/DDBJ whole genome shotgun (WGS) entry which is preliminary data.</text>
</comment>
<feature type="domain" description="Fibronectin type-III" evidence="5">
    <location>
        <begin position="744"/>
        <end position="834"/>
    </location>
</feature>
<dbReference type="RefSeq" id="WP_107573760.1">
    <property type="nucleotide sequence ID" value="NZ_PZPL01000001.1"/>
</dbReference>
<keyword evidence="2" id="KW-0624">Polysaccharide degradation</keyword>
<feature type="signal peptide" evidence="3">
    <location>
        <begin position="1"/>
        <end position="26"/>
    </location>
</feature>
<dbReference type="InterPro" id="IPR035986">
    <property type="entry name" value="PKD_dom_sf"/>
</dbReference>
<dbReference type="Proteomes" id="UP000241085">
    <property type="component" value="Unassembled WGS sequence"/>
</dbReference>
<dbReference type="CDD" id="cd00063">
    <property type="entry name" value="FN3"/>
    <property type="match status" value="1"/>
</dbReference>
<dbReference type="Gene3D" id="2.120.10.30">
    <property type="entry name" value="TolB, C-terminal domain"/>
    <property type="match status" value="1"/>
</dbReference>
<name>A0A2T4UR05_9MICO</name>
<dbReference type="InterPro" id="IPR012938">
    <property type="entry name" value="Glc/Sorbosone_DH"/>
</dbReference>
<evidence type="ECO:0000313" key="6">
    <source>
        <dbReference type="EMBL" id="PTL71954.1"/>
    </source>
</evidence>
<dbReference type="InterPro" id="IPR022409">
    <property type="entry name" value="PKD/Chitinase_dom"/>
</dbReference>
<dbReference type="PANTHER" id="PTHR19328">
    <property type="entry name" value="HEDGEHOG-INTERACTING PROTEIN"/>
    <property type="match status" value="1"/>
</dbReference>
<dbReference type="InterPro" id="IPR000601">
    <property type="entry name" value="PKD_dom"/>
</dbReference>
<dbReference type="SUPFAM" id="SSF49299">
    <property type="entry name" value="PKD domain"/>
    <property type="match status" value="1"/>
</dbReference>
<dbReference type="PANTHER" id="PTHR19328:SF13">
    <property type="entry name" value="HIPL1 PROTEIN"/>
    <property type="match status" value="1"/>
</dbReference>
<evidence type="ECO:0000313" key="7">
    <source>
        <dbReference type="Proteomes" id="UP000241085"/>
    </source>
</evidence>
<protein>
    <submittedName>
        <fullName evidence="6">Beta-glucosidase</fullName>
    </submittedName>
</protein>
<accession>A0A2T4UR05</accession>
<keyword evidence="3" id="KW-0732">Signal</keyword>
<evidence type="ECO:0000259" key="4">
    <source>
        <dbReference type="PROSITE" id="PS50093"/>
    </source>
</evidence>
<feature type="domain" description="PKD" evidence="4">
    <location>
        <begin position="465"/>
        <end position="541"/>
    </location>
</feature>
<feature type="chain" id="PRO_5039498326" evidence="3">
    <location>
        <begin position="27"/>
        <end position="834"/>
    </location>
</feature>
<dbReference type="SMART" id="SM00089">
    <property type="entry name" value="PKD"/>
    <property type="match status" value="1"/>
</dbReference>
<keyword evidence="1" id="KW-0326">Glycosidase</keyword>